<dbReference type="PROSITE" id="PS51257">
    <property type="entry name" value="PROKAR_LIPOPROTEIN"/>
    <property type="match status" value="1"/>
</dbReference>
<dbReference type="InterPro" id="IPR013783">
    <property type="entry name" value="Ig-like_fold"/>
</dbReference>
<proteinExistence type="predicted"/>
<dbReference type="SUPFAM" id="SSF49373">
    <property type="entry name" value="Invasin/intimin cell-adhesion fragments"/>
    <property type="match status" value="1"/>
</dbReference>
<dbReference type="Proteomes" id="UP000183253">
    <property type="component" value="Unassembled WGS sequence"/>
</dbReference>
<evidence type="ECO:0000313" key="1">
    <source>
        <dbReference type="EMBL" id="SDZ90869.1"/>
    </source>
</evidence>
<dbReference type="InterPro" id="IPR008964">
    <property type="entry name" value="Invasin/intimin_cell_adhesion"/>
</dbReference>
<evidence type="ECO:0000313" key="2">
    <source>
        <dbReference type="Proteomes" id="UP000183253"/>
    </source>
</evidence>
<dbReference type="EMBL" id="FNRI01000001">
    <property type="protein sequence ID" value="SDZ90869.1"/>
    <property type="molecule type" value="Genomic_DNA"/>
</dbReference>
<accession>A0A1H3WUQ7</accession>
<dbReference type="RefSeq" id="WP_010258479.1">
    <property type="nucleotide sequence ID" value="NZ_CAEG01000001.1"/>
</dbReference>
<organism evidence="1 2">
    <name type="scientific">Alistipes timonensis JC136</name>
    <dbReference type="NCBI Taxonomy" id="1033731"/>
    <lineage>
        <taxon>Bacteria</taxon>
        <taxon>Pseudomonadati</taxon>
        <taxon>Bacteroidota</taxon>
        <taxon>Bacteroidia</taxon>
        <taxon>Bacteroidales</taxon>
        <taxon>Rikenellaceae</taxon>
        <taxon>Alistipes</taxon>
    </lineage>
</organism>
<dbReference type="STRING" id="1033731.SAMN05444145_1017"/>
<dbReference type="OrthoDB" id="1042999at2"/>
<protein>
    <submittedName>
        <fullName evidence="1">Outer membrane protein Omp28</fullName>
    </submittedName>
</protein>
<reference evidence="1 2" key="1">
    <citation type="submission" date="2016-10" db="EMBL/GenBank/DDBJ databases">
        <authorList>
            <person name="de Groot N.N."/>
        </authorList>
    </citation>
    <scope>NUCLEOTIDE SEQUENCE [LARGE SCALE GENOMIC DNA]</scope>
    <source>
        <strain evidence="1 2">DSM 25383</strain>
    </source>
</reference>
<sequence>MEKTFKFLLAGLLLTGFTACEGSDDGEKPGPNGEIKAPYTISVDKNEIEADGKDAANFILTDANGNVLTENEQLNYIVFENTATGNQLDKKTSAFTAVKNGTYTFKALYKNKPSENTVTVTAKNRSAYEKYFRKVAAYDITNVNCGYCPLMASALENTAAEWKQHMTVFAIHGPYDLQDPYIIGSVANNLLSKYIGSGSYPSAIFNLDYTMTGAGDAKPAFIAGVIEDQLRTNPATCGIRINSSYADKTITINAGLTSSTGGKYDIGYAVLLNNGTYVGGTASDNKYDDIVVGLSGNYMAMSENAFTVAANEEHTGATTFELKEDIAGNLSNYRVAVFALRNNGSKVIIDNVAECSLGGSVDYKVNE</sequence>
<keyword evidence="2" id="KW-1185">Reference proteome</keyword>
<gene>
    <name evidence="1" type="ORF">SAMN05444145_1017</name>
</gene>
<dbReference type="Gene3D" id="2.60.40.10">
    <property type="entry name" value="Immunoglobulins"/>
    <property type="match status" value="1"/>
</dbReference>
<dbReference type="AlphaFoldDB" id="A0A1H3WUQ7"/>
<name>A0A1H3WUQ7_9BACT</name>